<evidence type="ECO:0000313" key="1">
    <source>
        <dbReference type="EMBL" id="CAG8506402.1"/>
    </source>
</evidence>
<feature type="non-terminal residue" evidence="1">
    <location>
        <position position="1"/>
    </location>
</feature>
<protein>
    <submittedName>
        <fullName evidence="1">9665_t:CDS:1</fullName>
    </submittedName>
</protein>
<dbReference type="Proteomes" id="UP000789366">
    <property type="component" value="Unassembled WGS sequence"/>
</dbReference>
<dbReference type="EMBL" id="CAJVPW010002436">
    <property type="protein sequence ID" value="CAG8506402.1"/>
    <property type="molecule type" value="Genomic_DNA"/>
</dbReference>
<comment type="caution">
    <text evidence="1">The sequence shown here is derived from an EMBL/GenBank/DDBJ whole genome shotgun (WGS) entry which is preliminary data.</text>
</comment>
<evidence type="ECO:0000313" key="2">
    <source>
        <dbReference type="Proteomes" id="UP000789366"/>
    </source>
</evidence>
<proteinExistence type="predicted"/>
<keyword evidence="2" id="KW-1185">Reference proteome</keyword>
<gene>
    <name evidence="1" type="ORF">SPELUC_LOCUS3264</name>
</gene>
<accession>A0ACA9L254</accession>
<organism evidence="1 2">
    <name type="scientific">Cetraspora pellucida</name>
    <dbReference type="NCBI Taxonomy" id="1433469"/>
    <lineage>
        <taxon>Eukaryota</taxon>
        <taxon>Fungi</taxon>
        <taxon>Fungi incertae sedis</taxon>
        <taxon>Mucoromycota</taxon>
        <taxon>Glomeromycotina</taxon>
        <taxon>Glomeromycetes</taxon>
        <taxon>Diversisporales</taxon>
        <taxon>Gigasporaceae</taxon>
        <taxon>Cetraspora</taxon>
    </lineage>
</organism>
<reference evidence="1" key="1">
    <citation type="submission" date="2021-06" db="EMBL/GenBank/DDBJ databases">
        <authorList>
            <person name="Kallberg Y."/>
            <person name="Tangrot J."/>
            <person name="Rosling A."/>
        </authorList>
    </citation>
    <scope>NUCLEOTIDE SEQUENCE</scope>
    <source>
        <strain evidence="1">28 12/20/2015</strain>
    </source>
</reference>
<name>A0ACA9L254_9GLOM</name>
<sequence>YSSIKGISKIDEYDIGLIVCLHKYMDDLLFTKDKLAASTSKHKKQKNEIHQKAIAFFVHKFDAIVILPFEVSDMINRKTRKITRKITKKTTRLISKTCSWCGNVQKIGGSESLLRISLRPFDIEKEMDNLFVYLCAIFSAFGGFLFGYDIGVISGVLTMKNFREEFPSGPAQEGTIVSSFLAGCFVGALISGYFADRIGRKYSILGGSLVFTVGGILQATSTTFAQLYIGRIVSGISIGILSMMVPLYQSEISPKDIRGRLVSLQQFSITIGIAVAFWIDYAAEKINSSSQWRIPLWVQCIPALLLALGTLILPFSPRWLLDHDRDDEALVVLAKLRANGDKTDPIVTDEFNEIKENVIFEREFGAKSYLELVKIGPENIRKRVILGVAIQAFQQLTGMNAIMYYAPRIFSSAGITNNSTSLLATGINGIVNMLATIPAILWIDTWGRKPTLVSGGAFMGTFMLIIGIILAVHGTKYYDEDLGKHSLHLDSTASSYSVIVFVYLFVASFAYSWGPCGWIYPAEIFPLRIRGKALSITTASNWLFNFIIGQVSPILLDSITWGTYIIFGIFGLTMAVSVFLFFPETKGKTLEEMDNIFGDKKSALPIHKRNVEDREISSNVKQEPSEMRKIEQAKDTATKESIPSVGITFPG</sequence>